<evidence type="ECO:0000313" key="2">
    <source>
        <dbReference type="Proteomes" id="UP000187439"/>
    </source>
</evidence>
<dbReference type="SUPFAM" id="SSF47413">
    <property type="entry name" value="lambda repressor-like DNA-binding domains"/>
    <property type="match status" value="1"/>
</dbReference>
<protein>
    <recommendedName>
        <fullName evidence="3">HTH cro/C1-type domain-containing protein</fullName>
    </recommendedName>
</protein>
<dbReference type="Proteomes" id="UP000187439">
    <property type="component" value="Unassembled WGS sequence"/>
</dbReference>
<dbReference type="EMBL" id="MPTC01000003">
    <property type="protein sequence ID" value="OMD43016.1"/>
    <property type="molecule type" value="Genomic_DNA"/>
</dbReference>
<comment type="caution">
    <text evidence="1">The sequence shown here is derived from an EMBL/GenBank/DDBJ whole genome shotgun (WGS) entry which is preliminary data.</text>
</comment>
<accession>A0A1R0Y6P0</accession>
<dbReference type="RefSeq" id="WP_076117672.1">
    <property type="nucleotide sequence ID" value="NZ_MPTC01000003.1"/>
</dbReference>
<evidence type="ECO:0008006" key="3">
    <source>
        <dbReference type="Google" id="ProtNLM"/>
    </source>
</evidence>
<gene>
    <name evidence="1" type="ORF">BSK52_05820</name>
</gene>
<dbReference type="InterPro" id="IPR010982">
    <property type="entry name" value="Lambda_DNA-bd_dom_sf"/>
</dbReference>
<evidence type="ECO:0000313" key="1">
    <source>
        <dbReference type="EMBL" id="OMD43016.1"/>
    </source>
</evidence>
<dbReference type="OrthoDB" id="2905717at2"/>
<reference evidence="1 2" key="1">
    <citation type="submission" date="2016-10" db="EMBL/GenBank/DDBJ databases">
        <title>Paenibacillus species isolates.</title>
        <authorList>
            <person name="Beno S.M."/>
        </authorList>
    </citation>
    <scope>NUCLEOTIDE SEQUENCE [LARGE SCALE GENOMIC DNA]</scope>
    <source>
        <strain evidence="1 2">FSL H7-0710</strain>
    </source>
</reference>
<dbReference type="AlphaFoldDB" id="A0A1R0Y6P0"/>
<sequence>MNDRMEWKIKRIQQQIKQNIVAAHLGCSSTLISLYENNKGEMSDYRIKQYKQFISNNQNITR</sequence>
<name>A0A1R0Y6P0_9BACL</name>
<organism evidence="1 2">
    <name type="scientific">Paenibacillus odorifer</name>
    <dbReference type="NCBI Taxonomy" id="189426"/>
    <lineage>
        <taxon>Bacteria</taxon>
        <taxon>Bacillati</taxon>
        <taxon>Bacillota</taxon>
        <taxon>Bacilli</taxon>
        <taxon>Bacillales</taxon>
        <taxon>Paenibacillaceae</taxon>
        <taxon>Paenibacillus</taxon>
    </lineage>
</organism>
<dbReference type="GO" id="GO:0003677">
    <property type="term" value="F:DNA binding"/>
    <property type="evidence" value="ECO:0007669"/>
    <property type="project" value="InterPro"/>
</dbReference>
<proteinExistence type="predicted"/>